<organism evidence="1 2">
    <name type="scientific">Deinandra increscens subsp. villosa</name>
    <dbReference type="NCBI Taxonomy" id="3103831"/>
    <lineage>
        <taxon>Eukaryota</taxon>
        <taxon>Viridiplantae</taxon>
        <taxon>Streptophyta</taxon>
        <taxon>Embryophyta</taxon>
        <taxon>Tracheophyta</taxon>
        <taxon>Spermatophyta</taxon>
        <taxon>Magnoliopsida</taxon>
        <taxon>eudicotyledons</taxon>
        <taxon>Gunneridae</taxon>
        <taxon>Pentapetalae</taxon>
        <taxon>asterids</taxon>
        <taxon>campanulids</taxon>
        <taxon>Asterales</taxon>
        <taxon>Asteraceae</taxon>
        <taxon>Asteroideae</taxon>
        <taxon>Heliantheae alliance</taxon>
        <taxon>Madieae</taxon>
        <taxon>Madiinae</taxon>
        <taxon>Deinandra</taxon>
    </lineage>
</organism>
<dbReference type="EMBL" id="JBCNJP010000001">
    <property type="protein sequence ID" value="KAK9080890.1"/>
    <property type="molecule type" value="Genomic_DNA"/>
</dbReference>
<keyword evidence="2" id="KW-1185">Reference proteome</keyword>
<dbReference type="GO" id="GO:0003676">
    <property type="term" value="F:nucleic acid binding"/>
    <property type="evidence" value="ECO:0007669"/>
    <property type="project" value="InterPro"/>
</dbReference>
<gene>
    <name evidence="1" type="ORF">SSX86_000032</name>
</gene>
<dbReference type="InterPro" id="IPR036875">
    <property type="entry name" value="Znf_CCHC_sf"/>
</dbReference>
<reference evidence="1 2" key="1">
    <citation type="submission" date="2024-04" db="EMBL/GenBank/DDBJ databases">
        <title>The reference genome of an endangered Asteraceae, Deinandra increscens subsp. villosa, native to the Central Coast of California.</title>
        <authorList>
            <person name="Guilliams M."/>
            <person name="Hasenstab-Lehman K."/>
            <person name="Meyer R."/>
            <person name="Mcevoy S."/>
        </authorList>
    </citation>
    <scope>NUCLEOTIDE SEQUENCE [LARGE SCALE GENOMIC DNA]</scope>
    <source>
        <tissue evidence="1">Leaf</tissue>
    </source>
</reference>
<evidence type="ECO:0000313" key="2">
    <source>
        <dbReference type="Proteomes" id="UP001408789"/>
    </source>
</evidence>
<dbReference type="Proteomes" id="UP001408789">
    <property type="component" value="Unassembled WGS sequence"/>
</dbReference>
<dbReference type="SUPFAM" id="SSF57756">
    <property type="entry name" value="Retrovirus zinc finger-like domains"/>
    <property type="match status" value="1"/>
</dbReference>
<name>A0AAP0DTJ1_9ASTR</name>
<sequence length="160" mass="18523">MCGGAILSEIIAPAANRSRRLTADLLWNTDFLNNPTNYFSKTQPPSDDIDDDFEADFQGFKDHEDQEDNHSKNTKKTLLLLSPPPKAWPLLLLLGKGRVSGKSWGYGNRVPRDKSHIRFFKCNKLSHYASECPKWEEEDEVNLLRDRHHYIEEMCYKIRG</sequence>
<comment type="caution">
    <text evidence="1">The sequence shown here is derived from an EMBL/GenBank/DDBJ whole genome shotgun (WGS) entry which is preliminary data.</text>
</comment>
<proteinExistence type="predicted"/>
<protein>
    <recommendedName>
        <fullName evidence="3">CCHC-type domain-containing protein</fullName>
    </recommendedName>
</protein>
<evidence type="ECO:0008006" key="3">
    <source>
        <dbReference type="Google" id="ProtNLM"/>
    </source>
</evidence>
<dbReference type="GO" id="GO:0008270">
    <property type="term" value="F:zinc ion binding"/>
    <property type="evidence" value="ECO:0007669"/>
    <property type="project" value="InterPro"/>
</dbReference>
<evidence type="ECO:0000313" key="1">
    <source>
        <dbReference type="EMBL" id="KAK9080890.1"/>
    </source>
</evidence>
<dbReference type="AlphaFoldDB" id="A0AAP0DTJ1"/>
<accession>A0AAP0DTJ1</accession>